<evidence type="ECO:0000313" key="2">
    <source>
        <dbReference type="Proteomes" id="UP001159363"/>
    </source>
</evidence>
<sequence>MEDMVEAHYFILPSQGNIYTLTKLCMLNGVNKILAASLRRKVYLFEYSVDENGSLTPIVKEIQFTYIPGGAEIISIDAFSKSHSSNDFVIGITIIKCGDDNSEMYLHIYSEWGSSSEFSLDNAAQNCLMLELSYIPYQLYHAELILEEGSEVVWLLSGSDQKIHMFREDSVNHSYSEVNTADYFPELCDAPNIVVCMNIQYSPDYAQRVSTFGCNCGYMKLSIVNVEKKDIILSWDTRFEGSISSVHLFTKEPYLQRPSFIDLQDDDRVVSDEEPPLHLLVTSVIEDAVTYMDIRKNGLDNSHVLAGSSHFDAILCSLTADIDMDGRKEILIGTFGQELLVYKFYDEREDSKWQLLNQRTFANPIHSMMYLDVTGDGVRELIALTLRGVHIMQVRS</sequence>
<dbReference type="PANTHER" id="PTHR15435">
    <property type="entry name" value="KICSTOR COMPLEX PROTEIN KAPTIN"/>
    <property type="match status" value="1"/>
</dbReference>
<reference evidence="1 2" key="1">
    <citation type="submission" date="2023-02" db="EMBL/GenBank/DDBJ databases">
        <title>LHISI_Scaffold_Assembly.</title>
        <authorList>
            <person name="Stuart O.P."/>
            <person name="Cleave R."/>
            <person name="Magrath M.J.L."/>
            <person name="Mikheyev A.S."/>
        </authorList>
    </citation>
    <scope>NUCLEOTIDE SEQUENCE [LARGE SCALE GENOMIC DNA]</scope>
    <source>
        <strain evidence="1">Daus_M_001</strain>
        <tissue evidence="1">Leg muscle</tissue>
    </source>
</reference>
<protein>
    <recommendedName>
        <fullName evidence="3">Kaptin</fullName>
    </recommendedName>
</protein>
<evidence type="ECO:0008006" key="3">
    <source>
        <dbReference type="Google" id="ProtNLM"/>
    </source>
</evidence>
<evidence type="ECO:0000313" key="1">
    <source>
        <dbReference type="EMBL" id="KAJ8873438.1"/>
    </source>
</evidence>
<dbReference type="Proteomes" id="UP001159363">
    <property type="component" value="Chromosome 9"/>
</dbReference>
<dbReference type="InterPro" id="IPR029982">
    <property type="entry name" value="Kptn"/>
</dbReference>
<proteinExistence type="predicted"/>
<name>A0ABQ9GN27_9NEOP</name>
<dbReference type="InterPro" id="IPR028994">
    <property type="entry name" value="Integrin_alpha_N"/>
</dbReference>
<organism evidence="1 2">
    <name type="scientific">Dryococelus australis</name>
    <dbReference type="NCBI Taxonomy" id="614101"/>
    <lineage>
        <taxon>Eukaryota</taxon>
        <taxon>Metazoa</taxon>
        <taxon>Ecdysozoa</taxon>
        <taxon>Arthropoda</taxon>
        <taxon>Hexapoda</taxon>
        <taxon>Insecta</taxon>
        <taxon>Pterygota</taxon>
        <taxon>Neoptera</taxon>
        <taxon>Polyneoptera</taxon>
        <taxon>Phasmatodea</taxon>
        <taxon>Verophasmatodea</taxon>
        <taxon>Anareolatae</taxon>
        <taxon>Phasmatidae</taxon>
        <taxon>Eurycanthinae</taxon>
        <taxon>Dryococelus</taxon>
    </lineage>
</organism>
<dbReference type="EMBL" id="JARBHB010000010">
    <property type="protein sequence ID" value="KAJ8873438.1"/>
    <property type="molecule type" value="Genomic_DNA"/>
</dbReference>
<accession>A0ABQ9GN27</accession>
<gene>
    <name evidence="1" type="ORF">PR048_024255</name>
</gene>
<dbReference type="PANTHER" id="PTHR15435:SF2">
    <property type="entry name" value="KICSTOR COMPLEX PROTEIN KAPTIN"/>
    <property type="match status" value="1"/>
</dbReference>
<keyword evidence="2" id="KW-1185">Reference proteome</keyword>
<dbReference type="SUPFAM" id="SSF69318">
    <property type="entry name" value="Integrin alpha N-terminal domain"/>
    <property type="match status" value="1"/>
</dbReference>
<comment type="caution">
    <text evidence="1">The sequence shown here is derived from an EMBL/GenBank/DDBJ whole genome shotgun (WGS) entry which is preliminary data.</text>
</comment>